<dbReference type="Gene3D" id="3.90.320.10">
    <property type="match status" value="1"/>
</dbReference>
<organism evidence="19 20">
    <name type="scientific">Glaciihabitans arcticus</name>
    <dbReference type="NCBI Taxonomy" id="2668039"/>
    <lineage>
        <taxon>Bacteria</taxon>
        <taxon>Bacillati</taxon>
        <taxon>Actinomycetota</taxon>
        <taxon>Actinomycetes</taxon>
        <taxon>Micrococcales</taxon>
        <taxon>Microbacteriaceae</taxon>
        <taxon>Glaciihabitans</taxon>
    </lineage>
</organism>
<evidence type="ECO:0000256" key="12">
    <source>
        <dbReference type="ARBA" id="ARBA00034617"/>
    </source>
</evidence>
<dbReference type="PROSITE" id="PS51217">
    <property type="entry name" value="UVRD_HELICASE_CTER"/>
    <property type="match status" value="1"/>
</dbReference>
<comment type="caution">
    <text evidence="19">The sequence shown here is derived from an EMBL/GenBank/DDBJ whole genome shotgun (WGS) entry which is preliminary data.</text>
</comment>
<evidence type="ECO:0000256" key="1">
    <source>
        <dbReference type="ARBA" id="ARBA00009922"/>
    </source>
</evidence>
<dbReference type="AlphaFoldDB" id="A0A4Q9GVU5"/>
<name>A0A4Q9GVU5_9MICO</name>
<keyword evidence="11" id="KW-0413">Isomerase</keyword>
<accession>A0A4Q9GVU5</accession>
<keyword evidence="3 15" id="KW-0547">Nucleotide-binding</keyword>
<dbReference type="RefSeq" id="WP_130981428.1">
    <property type="nucleotide sequence ID" value="NZ_SISG01000001.1"/>
</dbReference>
<dbReference type="Gene3D" id="1.10.486.10">
    <property type="entry name" value="PCRA, domain 4"/>
    <property type="match status" value="1"/>
</dbReference>
<evidence type="ECO:0000256" key="9">
    <source>
        <dbReference type="ARBA" id="ARBA00023125"/>
    </source>
</evidence>
<evidence type="ECO:0000256" key="2">
    <source>
        <dbReference type="ARBA" id="ARBA00022722"/>
    </source>
</evidence>
<evidence type="ECO:0000256" key="7">
    <source>
        <dbReference type="ARBA" id="ARBA00022839"/>
    </source>
</evidence>
<comment type="catalytic activity">
    <reaction evidence="14">
        <text>ATP + H2O = ADP + phosphate + H(+)</text>
        <dbReference type="Rhea" id="RHEA:13065"/>
        <dbReference type="ChEBI" id="CHEBI:15377"/>
        <dbReference type="ChEBI" id="CHEBI:15378"/>
        <dbReference type="ChEBI" id="CHEBI:30616"/>
        <dbReference type="ChEBI" id="CHEBI:43474"/>
        <dbReference type="ChEBI" id="CHEBI:456216"/>
        <dbReference type="EC" id="5.6.2.4"/>
    </reaction>
</comment>
<proteinExistence type="inferred from homology"/>
<evidence type="ECO:0000256" key="10">
    <source>
        <dbReference type="ARBA" id="ARBA00023204"/>
    </source>
</evidence>
<dbReference type="GO" id="GO:0043138">
    <property type="term" value="F:3'-5' DNA helicase activity"/>
    <property type="evidence" value="ECO:0007669"/>
    <property type="project" value="UniProtKB-EC"/>
</dbReference>
<feature type="domain" description="UvrD-like helicase ATP-binding" evidence="17">
    <location>
        <begin position="18"/>
        <end position="317"/>
    </location>
</feature>
<dbReference type="GO" id="GO:0003677">
    <property type="term" value="F:DNA binding"/>
    <property type="evidence" value="ECO:0007669"/>
    <property type="project" value="UniProtKB-KW"/>
</dbReference>
<evidence type="ECO:0000256" key="3">
    <source>
        <dbReference type="ARBA" id="ARBA00022741"/>
    </source>
</evidence>
<dbReference type="GO" id="GO:0005524">
    <property type="term" value="F:ATP binding"/>
    <property type="evidence" value="ECO:0007669"/>
    <property type="project" value="UniProtKB-UniRule"/>
</dbReference>
<feature type="coiled-coil region" evidence="16">
    <location>
        <begin position="988"/>
        <end position="1015"/>
    </location>
</feature>
<comment type="catalytic activity">
    <reaction evidence="12">
        <text>Couples ATP hydrolysis with the unwinding of duplex DNA by translocating in the 3'-5' direction.</text>
        <dbReference type="EC" id="5.6.2.4"/>
    </reaction>
</comment>
<evidence type="ECO:0000259" key="17">
    <source>
        <dbReference type="PROSITE" id="PS51198"/>
    </source>
</evidence>
<evidence type="ECO:0000256" key="8">
    <source>
        <dbReference type="ARBA" id="ARBA00022840"/>
    </source>
</evidence>
<sequence>MAIRGFAQPAQRTAAAVDLDESQRAVVDLPDDASAAVIGAPGSGKTTTLVETLADRVLGRGWQPSEVVALTTSRASATRLRDTLALRLGVPTNGPLARTVNSLAFEIVTEAARNAGVPAPRLVTGGDQDADIGQLLDGHMEEGTGPAWPELLGPDVRRLRGFRSELRELMARATEYNVSPERLRFLGGATGHPEWVAAADFLDDYLAVITASRPDQLDSSELVQYAIAALDPRTGHVGERVAGLRLIVVDDFQEATESTIALLRAFAARGVRVIAFGDPDVASNAFRGGEPDALGRLSSVLGTPTAQLFLSSSHRQTPALRAFTTRVTDRIGTAAAGPQRGARAAREPGDVPAVVAVEAPTPGRTWASVARLLREHHLQRGVPWSRMAVVLRSGAQVPEAARTLALAEVPSRTAVGGKALRDDHASRALLLVVDVGIGRTPLDPELAVEILLGPFGGLDRLGLRRLRLALRAEELAGEGNRSSDLLLVEALAAPGRFATIDHRIGRSAERVATMLAAVREAAATGATIEELLWLIWERSRLAKTWFEQALGTGIVAAEANRHLDGVVALFTAAKRFVEREPGRPASDFLVNVLDAAVPEDTLSPQSAADSVFVSTPQGVVGLEYDVVVVAGVQEGAWPNLRLRGSLLGPQELVQVVTGVESGVINARKQVLGDELRMFALAVSRASTQVIVAAVANEDEARSVFFSLLPPDATVADVAGSAPLSLRGVTGRLRRQLVSGRSSERERAAAASGLARLAEQQVPGASPDDWHGLLELSTPDPLFGDDEPVPVSPSALSRFEDSALDWFVDSIAGSEPSTPMALGTIVHWAMENATEPTVEALWGAIEGRWNELSFEAPWMSEHQKRATRILAGGVAEYLADFARDGKQLVAAEGRFTLDIGRAKVNGSIDRVERDADGRVVIVDLKTGRPETRQAEIDAHPQLGAYQLAYAEGVLDEFLAAHGEHRSGGAKLLFVKSGIKSKLYREAVQASLDEEALEEFRQRIREAAQNMAQASFLGLLELEGWGANNPSRALRRVRAVSSD</sequence>
<keyword evidence="2" id="KW-0540">Nuclease</keyword>
<feature type="domain" description="UvrD-like helicase C-terminal" evidence="18">
    <location>
        <begin position="321"/>
        <end position="621"/>
    </location>
</feature>
<evidence type="ECO:0000256" key="15">
    <source>
        <dbReference type="PROSITE-ProRule" id="PRU00560"/>
    </source>
</evidence>
<evidence type="ECO:0000256" key="14">
    <source>
        <dbReference type="ARBA" id="ARBA00048988"/>
    </source>
</evidence>
<dbReference type="GO" id="GO:0033202">
    <property type="term" value="C:DNA helicase complex"/>
    <property type="evidence" value="ECO:0007669"/>
    <property type="project" value="TreeGrafter"/>
</dbReference>
<keyword evidence="10" id="KW-0234">DNA repair</keyword>
<evidence type="ECO:0000256" key="16">
    <source>
        <dbReference type="SAM" id="Coils"/>
    </source>
</evidence>
<evidence type="ECO:0000313" key="20">
    <source>
        <dbReference type="Proteomes" id="UP000294194"/>
    </source>
</evidence>
<keyword evidence="4" id="KW-0227">DNA damage</keyword>
<evidence type="ECO:0000256" key="11">
    <source>
        <dbReference type="ARBA" id="ARBA00023235"/>
    </source>
</evidence>
<dbReference type="PANTHER" id="PTHR11070">
    <property type="entry name" value="UVRD / RECB / PCRA DNA HELICASE FAMILY MEMBER"/>
    <property type="match status" value="1"/>
</dbReference>
<dbReference type="Pfam" id="PF00580">
    <property type="entry name" value="UvrD-helicase"/>
    <property type="match status" value="1"/>
</dbReference>
<dbReference type="PROSITE" id="PS51198">
    <property type="entry name" value="UVRD_HELICASE_ATP_BIND"/>
    <property type="match status" value="1"/>
</dbReference>
<evidence type="ECO:0000256" key="4">
    <source>
        <dbReference type="ARBA" id="ARBA00022763"/>
    </source>
</evidence>
<evidence type="ECO:0000256" key="5">
    <source>
        <dbReference type="ARBA" id="ARBA00022801"/>
    </source>
</evidence>
<dbReference type="PANTHER" id="PTHR11070:SF59">
    <property type="entry name" value="DNA 3'-5' HELICASE"/>
    <property type="match status" value="1"/>
</dbReference>
<keyword evidence="7" id="KW-0269">Exonuclease</keyword>
<comment type="similarity">
    <text evidence="1">Belongs to the helicase family. UvrD subfamily.</text>
</comment>
<keyword evidence="16" id="KW-0175">Coiled coil</keyword>
<dbReference type="InterPro" id="IPR038726">
    <property type="entry name" value="PDDEXK_AddAB-type"/>
</dbReference>
<evidence type="ECO:0000313" key="19">
    <source>
        <dbReference type="EMBL" id="TBN57317.1"/>
    </source>
</evidence>
<reference evidence="20" key="1">
    <citation type="submission" date="2019-02" db="EMBL/GenBank/DDBJ databases">
        <title>Glaciihabitans arcticus sp. nov., a psychrotolerant bacterium isolated from polar soil.</title>
        <authorList>
            <person name="Dahal R.H."/>
        </authorList>
    </citation>
    <scope>NUCLEOTIDE SEQUENCE [LARGE SCALE GENOMIC DNA]</scope>
    <source>
        <strain evidence="20">RP-3-7</strain>
    </source>
</reference>
<dbReference type="SUPFAM" id="SSF52540">
    <property type="entry name" value="P-loop containing nucleoside triphosphate hydrolases"/>
    <property type="match status" value="1"/>
</dbReference>
<keyword evidence="6 15" id="KW-0347">Helicase</keyword>
<dbReference type="Pfam" id="PF12705">
    <property type="entry name" value="PDDEXK_1"/>
    <property type="match status" value="1"/>
</dbReference>
<dbReference type="EC" id="5.6.2.4" evidence="13"/>
<dbReference type="GO" id="GO:0005829">
    <property type="term" value="C:cytosol"/>
    <property type="evidence" value="ECO:0007669"/>
    <property type="project" value="TreeGrafter"/>
</dbReference>
<dbReference type="InterPro" id="IPR000212">
    <property type="entry name" value="DNA_helicase_UvrD/REP"/>
</dbReference>
<dbReference type="InterPro" id="IPR011604">
    <property type="entry name" value="PDDEXK-like_dom_sf"/>
</dbReference>
<evidence type="ECO:0000259" key="18">
    <source>
        <dbReference type="PROSITE" id="PS51217"/>
    </source>
</evidence>
<dbReference type="InterPro" id="IPR014017">
    <property type="entry name" value="DNA_helicase_UvrD-like_C"/>
</dbReference>
<evidence type="ECO:0000256" key="13">
    <source>
        <dbReference type="ARBA" id="ARBA00034808"/>
    </source>
</evidence>
<keyword evidence="9" id="KW-0238">DNA-binding</keyword>
<keyword evidence="8 15" id="KW-0067">ATP-binding</keyword>
<dbReference type="Gene3D" id="1.10.10.160">
    <property type="match status" value="1"/>
</dbReference>
<dbReference type="GO" id="GO:0004527">
    <property type="term" value="F:exonuclease activity"/>
    <property type="evidence" value="ECO:0007669"/>
    <property type="project" value="UniProtKB-KW"/>
</dbReference>
<evidence type="ECO:0000256" key="6">
    <source>
        <dbReference type="ARBA" id="ARBA00022806"/>
    </source>
</evidence>
<protein>
    <recommendedName>
        <fullName evidence="13">DNA 3'-5' helicase</fullName>
        <ecNumber evidence="13">5.6.2.4</ecNumber>
    </recommendedName>
</protein>
<keyword evidence="5 15" id="KW-0378">Hydrolase</keyword>
<feature type="binding site" evidence="15">
    <location>
        <begin position="39"/>
        <end position="46"/>
    </location>
    <ligand>
        <name>ATP</name>
        <dbReference type="ChEBI" id="CHEBI:30616"/>
    </ligand>
</feature>
<dbReference type="InterPro" id="IPR013986">
    <property type="entry name" value="DExx_box_DNA_helicase_dom_sf"/>
</dbReference>
<dbReference type="GO" id="GO:0000725">
    <property type="term" value="P:recombinational repair"/>
    <property type="evidence" value="ECO:0007669"/>
    <property type="project" value="TreeGrafter"/>
</dbReference>
<dbReference type="Proteomes" id="UP000294194">
    <property type="component" value="Unassembled WGS sequence"/>
</dbReference>
<dbReference type="InterPro" id="IPR027417">
    <property type="entry name" value="P-loop_NTPase"/>
</dbReference>
<keyword evidence="20" id="KW-1185">Reference proteome</keyword>
<dbReference type="Gene3D" id="3.40.50.300">
    <property type="entry name" value="P-loop containing nucleotide triphosphate hydrolases"/>
    <property type="match status" value="2"/>
</dbReference>
<gene>
    <name evidence="19" type="ORF">EYE40_07855</name>
</gene>
<dbReference type="InterPro" id="IPR014016">
    <property type="entry name" value="UvrD-like_ATP-bd"/>
</dbReference>
<dbReference type="EMBL" id="SISG01000001">
    <property type="protein sequence ID" value="TBN57317.1"/>
    <property type="molecule type" value="Genomic_DNA"/>
</dbReference>